<gene>
    <name evidence="1" type="ORF">J437_LFUL012573</name>
</gene>
<keyword evidence="2" id="KW-1185">Reference proteome</keyword>
<reference evidence="1" key="1">
    <citation type="submission" date="2013-04" db="EMBL/GenBank/DDBJ databases">
        <authorList>
            <person name="Qu J."/>
            <person name="Murali S.C."/>
            <person name="Bandaranaike D."/>
            <person name="Bellair M."/>
            <person name="Blankenburg K."/>
            <person name="Chao H."/>
            <person name="Dinh H."/>
            <person name="Doddapaneni H."/>
            <person name="Downs B."/>
            <person name="Dugan-Rocha S."/>
            <person name="Elkadiri S."/>
            <person name="Gnanaolivu R.D."/>
            <person name="Hernandez B."/>
            <person name="Javaid M."/>
            <person name="Jayaseelan J.C."/>
            <person name="Lee S."/>
            <person name="Li M."/>
            <person name="Ming W."/>
            <person name="Munidasa M."/>
            <person name="Muniz J."/>
            <person name="Nguyen L."/>
            <person name="Ongeri F."/>
            <person name="Osuji N."/>
            <person name="Pu L.-L."/>
            <person name="Puazo M."/>
            <person name="Qu C."/>
            <person name="Quiroz J."/>
            <person name="Raj R."/>
            <person name="Weissenberger G."/>
            <person name="Xin Y."/>
            <person name="Zou X."/>
            <person name="Han Y."/>
            <person name="Richards S."/>
            <person name="Worley K."/>
            <person name="Muzny D."/>
            <person name="Gibbs R."/>
        </authorList>
    </citation>
    <scope>NUCLEOTIDE SEQUENCE</scope>
    <source>
        <strain evidence="1">Sampled in the wild</strain>
    </source>
</reference>
<evidence type="ECO:0000313" key="2">
    <source>
        <dbReference type="Proteomes" id="UP000792457"/>
    </source>
</evidence>
<organism evidence="1 2">
    <name type="scientific">Ladona fulva</name>
    <name type="common">Scarce chaser dragonfly</name>
    <name type="synonym">Libellula fulva</name>
    <dbReference type="NCBI Taxonomy" id="123851"/>
    <lineage>
        <taxon>Eukaryota</taxon>
        <taxon>Metazoa</taxon>
        <taxon>Ecdysozoa</taxon>
        <taxon>Arthropoda</taxon>
        <taxon>Hexapoda</taxon>
        <taxon>Insecta</taxon>
        <taxon>Pterygota</taxon>
        <taxon>Palaeoptera</taxon>
        <taxon>Odonata</taxon>
        <taxon>Epiprocta</taxon>
        <taxon>Anisoptera</taxon>
        <taxon>Libelluloidea</taxon>
        <taxon>Libellulidae</taxon>
        <taxon>Ladona</taxon>
    </lineage>
</organism>
<reference evidence="1" key="2">
    <citation type="submission" date="2017-10" db="EMBL/GenBank/DDBJ databases">
        <title>Ladona fulva Genome sequencing and assembly.</title>
        <authorList>
            <person name="Murali S."/>
            <person name="Richards S."/>
            <person name="Bandaranaike D."/>
            <person name="Bellair M."/>
            <person name="Blankenburg K."/>
            <person name="Chao H."/>
            <person name="Dinh H."/>
            <person name="Doddapaneni H."/>
            <person name="Dugan-Rocha S."/>
            <person name="Elkadiri S."/>
            <person name="Gnanaolivu R."/>
            <person name="Hernandez B."/>
            <person name="Skinner E."/>
            <person name="Javaid M."/>
            <person name="Lee S."/>
            <person name="Li M."/>
            <person name="Ming W."/>
            <person name="Munidasa M."/>
            <person name="Muniz J."/>
            <person name="Nguyen L."/>
            <person name="Hughes D."/>
            <person name="Osuji N."/>
            <person name="Pu L.-L."/>
            <person name="Puazo M."/>
            <person name="Qu C."/>
            <person name="Quiroz J."/>
            <person name="Raj R."/>
            <person name="Weissenberger G."/>
            <person name="Xin Y."/>
            <person name="Zou X."/>
            <person name="Han Y."/>
            <person name="Worley K."/>
            <person name="Muzny D."/>
            <person name="Gibbs R."/>
        </authorList>
    </citation>
    <scope>NUCLEOTIDE SEQUENCE</scope>
    <source>
        <strain evidence="1">Sampled in the wild</strain>
    </source>
</reference>
<comment type="caution">
    <text evidence="1">The sequence shown here is derived from an EMBL/GenBank/DDBJ whole genome shotgun (WGS) entry which is preliminary data.</text>
</comment>
<dbReference type="AlphaFoldDB" id="A0A8K0KNC1"/>
<name>A0A8K0KNC1_LADFU</name>
<dbReference type="EMBL" id="KZ308904">
    <property type="protein sequence ID" value="KAG8235363.1"/>
    <property type="molecule type" value="Genomic_DNA"/>
</dbReference>
<proteinExistence type="predicted"/>
<dbReference type="OrthoDB" id="7460492at2759"/>
<protein>
    <submittedName>
        <fullName evidence="1">Uncharacterized protein</fullName>
    </submittedName>
</protein>
<dbReference type="Proteomes" id="UP000792457">
    <property type="component" value="Unassembled WGS sequence"/>
</dbReference>
<sequence>MAVEIVHGHRKGRNVTFTQHHKGKFSKHFLRRDRRVEEFGNFHSFLIVCLESGDLLLFEKTEATSFFFWCSLLDTKSLLAEMNAEIIKQVKRDDALDSITKERWASCVMHAEQLQDQDFWKEIARDYILEPIVINLAEDSTDNDGDDECFDKNFTQIKVDGDDSPKN</sequence>
<evidence type="ECO:0000313" key="1">
    <source>
        <dbReference type="EMBL" id="KAG8235363.1"/>
    </source>
</evidence>
<accession>A0A8K0KNC1</accession>